<reference evidence="3 4" key="1">
    <citation type="submission" date="2018-03" db="EMBL/GenBank/DDBJ databases">
        <title>Actinopolyspora mortivallis from Sahara, screening for active biomolecules.</title>
        <authorList>
            <person name="Selama O."/>
            <person name="Wellington E.M.H."/>
            <person name="Hacene H."/>
        </authorList>
    </citation>
    <scope>NUCLEOTIDE SEQUENCE [LARGE SCALE GENOMIC DNA]</scope>
    <source>
        <strain evidence="3 4">M5A</strain>
    </source>
</reference>
<keyword evidence="4" id="KW-1185">Reference proteome</keyword>
<feature type="domain" description="Mycothiol-dependent maleylpyruvate isomerase metal-binding" evidence="2">
    <location>
        <begin position="11"/>
        <end position="133"/>
    </location>
</feature>
<evidence type="ECO:0000256" key="1">
    <source>
        <dbReference type="SAM" id="MobiDB-lite"/>
    </source>
</evidence>
<dbReference type="SUPFAM" id="SSF109854">
    <property type="entry name" value="DinB/YfiT-like putative metalloenzymes"/>
    <property type="match status" value="1"/>
</dbReference>
<proteinExistence type="predicted"/>
<dbReference type="GO" id="GO:0046872">
    <property type="term" value="F:metal ion binding"/>
    <property type="evidence" value="ECO:0007669"/>
    <property type="project" value="InterPro"/>
</dbReference>
<dbReference type="InterPro" id="IPR017520">
    <property type="entry name" value="CHP03086"/>
</dbReference>
<dbReference type="Pfam" id="PF11716">
    <property type="entry name" value="MDMPI_N"/>
    <property type="match status" value="1"/>
</dbReference>
<comment type="caution">
    <text evidence="3">The sequence shown here is derived from an EMBL/GenBank/DDBJ whole genome shotgun (WGS) entry which is preliminary data.</text>
</comment>
<evidence type="ECO:0000259" key="2">
    <source>
        <dbReference type="Pfam" id="PF11716"/>
    </source>
</evidence>
<feature type="compositionally biased region" description="Basic and acidic residues" evidence="1">
    <location>
        <begin position="191"/>
        <end position="201"/>
    </location>
</feature>
<protein>
    <submittedName>
        <fullName evidence="3">TIGR03086 family protein</fullName>
    </submittedName>
</protein>
<sequence length="201" mass="21754">MSGIEDPRPLLRRGTDGMSTLVERVSPERLAAPTPCTEFDVRGLLEHVLTMTLSYVHLGEGAVDSDDAEAAPVHVDDRQWPTAYREAAERLDKAWAEAASLERSMSMPWGAVDGRGALLGCLLDTVTHSWDLARALGTTVAPDEELAATTLEVAREIMPAERRGGATPFAPVRPVSEDAPASTRLAAWLGRDPEWTPERSG</sequence>
<dbReference type="AlphaFoldDB" id="A0A2T0GTT4"/>
<accession>A0A2T0GTT4</accession>
<feature type="region of interest" description="Disordered" evidence="1">
    <location>
        <begin position="162"/>
        <end position="201"/>
    </location>
</feature>
<dbReference type="InterPro" id="IPR034660">
    <property type="entry name" value="DinB/YfiT-like"/>
</dbReference>
<dbReference type="EMBL" id="PVSR01000031">
    <property type="protein sequence ID" value="PRW62504.1"/>
    <property type="molecule type" value="Genomic_DNA"/>
</dbReference>
<gene>
    <name evidence="3" type="ORF">CEP50_15315</name>
</gene>
<dbReference type="Proteomes" id="UP000239352">
    <property type="component" value="Unassembled WGS sequence"/>
</dbReference>
<dbReference type="Gene3D" id="1.20.120.450">
    <property type="entry name" value="dinb family like domain"/>
    <property type="match status" value="1"/>
</dbReference>
<dbReference type="InterPro" id="IPR024344">
    <property type="entry name" value="MDMPI_metal-binding"/>
</dbReference>
<evidence type="ECO:0000313" key="3">
    <source>
        <dbReference type="EMBL" id="PRW62504.1"/>
    </source>
</evidence>
<evidence type="ECO:0000313" key="4">
    <source>
        <dbReference type="Proteomes" id="UP000239352"/>
    </source>
</evidence>
<dbReference type="NCBIfam" id="TIGR03083">
    <property type="entry name" value="maleylpyruvate isomerase family mycothiol-dependent enzyme"/>
    <property type="match status" value="1"/>
</dbReference>
<dbReference type="InterPro" id="IPR017517">
    <property type="entry name" value="Maleyloyr_isom"/>
</dbReference>
<name>A0A2T0GTT4_ACTMO</name>
<organism evidence="3 4">
    <name type="scientific">Actinopolyspora mortivallis</name>
    <dbReference type="NCBI Taxonomy" id="33906"/>
    <lineage>
        <taxon>Bacteria</taxon>
        <taxon>Bacillati</taxon>
        <taxon>Actinomycetota</taxon>
        <taxon>Actinomycetes</taxon>
        <taxon>Actinopolysporales</taxon>
        <taxon>Actinopolysporaceae</taxon>
        <taxon>Actinopolyspora</taxon>
    </lineage>
</organism>
<dbReference type="RefSeq" id="WP_106114633.1">
    <property type="nucleotide sequence ID" value="NZ_PVSR01000031.1"/>
</dbReference>
<dbReference type="InParanoid" id="A0A2T0GTT4"/>
<dbReference type="NCBIfam" id="TIGR03086">
    <property type="entry name" value="TIGR03086 family metal-binding protein"/>
    <property type="match status" value="1"/>
</dbReference>